<name>A0A0S3UGE4_9CAUD</name>
<evidence type="ECO:0000313" key="3">
    <source>
        <dbReference type="Proteomes" id="UP000222710"/>
    </source>
</evidence>
<dbReference type="EMBL" id="LC102730">
    <property type="protein sequence ID" value="BAU16496.1"/>
    <property type="molecule type" value="Genomic_DNA"/>
</dbReference>
<sequence>MEPKRGIADRYASTPWPFLLTDFEPQADFHSGQDSAEGFEPAPAGQDVDIHPSIDFVPATVDDEDQA</sequence>
<evidence type="ECO:0000313" key="2">
    <source>
        <dbReference type="EMBL" id="BAU16496.1"/>
    </source>
</evidence>
<feature type="region of interest" description="Disordered" evidence="1">
    <location>
        <begin position="27"/>
        <end position="52"/>
    </location>
</feature>
<protein>
    <submittedName>
        <fullName evidence="2">Uncharacterized protein</fullName>
    </submittedName>
</protein>
<dbReference type="Proteomes" id="UP000222710">
    <property type="component" value="Segment"/>
</dbReference>
<reference evidence="2" key="1">
    <citation type="journal article" date="2016" name="Genome Announc.">
        <title>Complete Genome Sequences of Broad-Host-Range Pseudomonas aeruginosa Bacteriophages phiR18 and phiS12-1.</title>
        <authorList>
            <person name="Furusawa T."/>
            <person name="Iwano H."/>
            <person name="Higuchi H."/>
            <person name="Usui M."/>
            <person name="Maruyama F."/>
            <person name="Nakagawa I."/>
            <person name="Yokota H."/>
            <person name="Tamura Y."/>
        </authorList>
    </citation>
    <scope>NUCLEOTIDE SEQUENCE [LARGE SCALE GENOMIC DNA]</scope>
</reference>
<evidence type="ECO:0000256" key="1">
    <source>
        <dbReference type="SAM" id="MobiDB-lite"/>
    </source>
</evidence>
<proteinExistence type="predicted"/>
<accession>A0A0S3UGE4</accession>
<organism evidence="2 3">
    <name type="scientific">Pseudomonas phage S12-1</name>
    <dbReference type="NCBI Taxonomy" id="1752028"/>
    <lineage>
        <taxon>Viruses</taxon>
        <taxon>Duplodnaviria</taxon>
        <taxon>Heunggongvirae</taxon>
        <taxon>Uroviricota</taxon>
        <taxon>Caudoviricetes</taxon>
        <taxon>Lindbergviridae</taxon>
        <taxon>Pbunavirus</taxon>
        <taxon>Pbunavirus LS1</taxon>
    </lineage>
</organism>